<evidence type="ECO:0000259" key="10">
    <source>
        <dbReference type="Pfam" id="PF01769"/>
    </source>
</evidence>
<keyword evidence="4 9" id="KW-0812">Transmembrane</keyword>
<dbReference type="SUPFAM" id="SSF161093">
    <property type="entry name" value="MgtE membrane domain-like"/>
    <property type="match status" value="1"/>
</dbReference>
<keyword evidence="3" id="KW-0813">Transport</keyword>
<dbReference type="AlphaFoldDB" id="A0A1E7FRR2"/>
<comment type="subcellular location">
    <subcellularLocation>
        <location evidence="1">Membrane</location>
        <topology evidence="1">Multi-pass membrane protein</topology>
    </subcellularLocation>
</comment>
<evidence type="ECO:0000256" key="9">
    <source>
        <dbReference type="SAM" id="Phobius"/>
    </source>
</evidence>
<feature type="compositionally biased region" description="Basic and acidic residues" evidence="8">
    <location>
        <begin position="1"/>
        <end position="13"/>
    </location>
</feature>
<evidence type="ECO:0000313" key="11">
    <source>
        <dbReference type="EMBL" id="OEU20828.1"/>
    </source>
</evidence>
<feature type="transmembrane region" description="Helical" evidence="9">
    <location>
        <begin position="103"/>
        <end position="121"/>
    </location>
</feature>
<gene>
    <name evidence="11" type="ORF">FRACYDRAFT_181343</name>
</gene>
<dbReference type="InterPro" id="IPR036739">
    <property type="entry name" value="SLC41_membr_dom_sf"/>
</dbReference>
<dbReference type="GO" id="GO:0008324">
    <property type="term" value="F:monoatomic cation transmembrane transporter activity"/>
    <property type="evidence" value="ECO:0007669"/>
    <property type="project" value="InterPro"/>
</dbReference>
<dbReference type="InParanoid" id="A0A1E7FRR2"/>
<evidence type="ECO:0000256" key="2">
    <source>
        <dbReference type="ARBA" id="ARBA00009749"/>
    </source>
</evidence>
<accession>A0A1E7FRR2</accession>
<evidence type="ECO:0000256" key="3">
    <source>
        <dbReference type="ARBA" id="ARBA00022448"/>
    </source>
</evidence>
<protein>
    <submittedName>
        <fullName evidence="11">MgtE-domain-containing protein</fullName>
    </submittedName>
</protein>
<dbReference type="OrthoDB" id="48232at2759"/>
<evidence type="ECO:0000256" key="6">
    <source>
        <dbReference type="ARBA" id="ARBA00022989"/>
    </source>
</evidence>
<dbReference type="KEGG" id="fcy:FRACYDRAFT_181343"/>
<feature type="transmembrane region" description="Helical" evidence="9">
    <location>
        <begin position="133"/>
        <end position="156"/>
    </location>
</feature>
<evidence type="ECO:0000313" key="12">
    <source>
        <dbReference type="Proteomes" id="UP000095751"/>
    </source>
</evidence>
<evidence type="ECO:0000256" key="4">
    <source>
        <dbReference type="ARBA" id="ARBA00022692"/>
    </source>
</evidence>
<evidence type="ECO:0000256" key="8">
    <source>
        <dbReference type="SAM" id="MobiDB-lite"/>
    </source>
</evidence>
<proteinExistence type="inferred from homology"/>
<organism evidence="11 12">
    <name type="scientific">Fragilariopsis cylindrus CCMP1102</name>
    <dbReference type="NCBI Taxonomy" id="635003"/>
    <lineage>
        <taxon>Eukaryota</taxon>
        <taxon>Sar</taxon>
        <taxon>Stramenopiles</taxon>
        <taxon>Ochrophyta</taxon>
        <taxon>Bacillariophyta</taxon>
        <taxon>Bacillariophyceae</taxon>
        <taxon>Bacillariophycidae</taxon>
        <taxon>Bacillariales</taxon>
        <taxon>Bacillariaceae</taxon>
        <taxon>Fragilariopsis</taxon>
    </lineage>
</organism>
<keyword evidence="7 9" id="KW-0472">Membrane</keyword>
<evidence type="ECO:0000256" key="1">
    <source>
        <dbReference type="ARBA" id="ARBA00004141"/>
    </source>
</evidence>
<dbReference type="GO" id="GO:0016020">
    <property type="term" value="C:membrane"/>
    <property type="evidence" value="ECO:0007669"/>
    <property type="project" value="UniProtKB-SubCell"/>
</dbReference>
<dbReference type="Pfam" id="PF01769">
    <property type="entry name" value="MgtE"/>
    <property type="match status" value="1"/>
</dbReference>
<sequence>MIKQLEEENENLKKIQHQQQEIQEKQSTARRNNNNSNNNKKIILETFEGEHMFDSLPDNNTNNMMMDMDGDNDDDELWCDSLDGDTCPLEPTLSFGEALRDRAVWLVGLLIMQSLSGIILSRNEALLTNHPVIIYYLTMMVGAGGNAGNQASVRVIRGLALGTVNEKTRGQFLTREVKMAATLSLILSIAGFCRTIAFQTPLPEAITVTSALALIVFSSVCLGAVLPLVLEKLGIDPAHSSTTIQVIMDILGVFIAVLVSAAILDGPLGVYILPKLGYY</sequence>
<feature type="transmembrane region" description="Helical" evidence="9">
    <location>
        <begin position="250"/>
        <end position="273"/>
    </location>
</feature>
<feature type="transmembrane region" description="Helical" evidence="9">
    <location>
        <begin position="205"/>
        <end position="230"/>
    </location>
</feature>
<dbReference type="Proteomes" id="UP000095751">
    <property type="component" value="Unassembled WGS sequence"/>
</dbReference>
<dbReference type="EMBL" id="KV784354">
    <property type="protein sequence ID" value="OEU20828.1"/>
    <property type="molecule type" value="Genomic_DNA"/>
</dbReference>
<name>A0A1E7FRR2_9STRA</name>
<dbReference type="PANTHER" id="PTHR41394">
    <property type="entry name" value="MAGNESIUM TRANSPORTER MGTE"/>
    <property type="match status" value="1"/>
</dbReference>
<reference evidence="11 12" key="1">
    <citation type="submission" date="2016-09" db="EMBL/GenBank/DDBJ databases">
        <title>Extensive genetic diversity and differential bi-allelic expression allows diatom success in the polar Southern Ocean.</title>
        <authorList>
            <consortium name="DOE Joint Genome Institute"/>
            <person name="Mock T."/>
            <person name="Otillar R.P."/>
            <person name="Strauss J."/>
            <person name="Dupont C."/>
            <person name="Frickenhaus S."/>
            <person name="Maumus F."/>
            <person name="Mcmullan M."/>
            <person name="Sanges R."/>
            <person name="Schmutz J."/>
            <person name="Toseland A."/>
            <person name="Valas R."/>
            <person name="Veluchamy A."/>
            <person name="Ward B.J."/>
            <person name="Allen A."/>
            <person name="Barry K."/>
            <person name="Falciatore A."/>
            <person name="Ferrante M."/>
            <person name="Fortunato A.E."/>
            <person name="Gloeckner G."/>
            <person name="Gruber A."/>
            <person name="Hipkin R."/>
            <person name="Janech M."/>
            <person name="Kroth P."/>
            <person name="Leese F."/>
            <person name="Lindquist E."/>
            <person name="Lyon B.R."/>
            <person name="Martin J."/>
            <person name="Mayer C."/>
            <person name="Parker M."/>
            <person name="Quesneville H."/>
            <person name="Raymond J."/>
            <person name="Uhlig C."/>
            <person name="Valentin K.U."/>
            <person name="Worden A.Z."/>
            <person name="Armbrust E.V."/>
            <person name="Bowler C."/>
            <person name="Green B."/>
            <person name="Moulton V."/>
            <person name="Van Oosterhout C."/>
            <person name="Grigoriev I."/>
        </authorList>
    </citation>
    <scope>NUCLEOTIDE SEQUENCE [LARGE SCALE GENOMIC DNA]</scope>
    <source>
        <strain evidence="11 12">CCMP1102</strain>
    </source>
</reference>
<evidence type="ECO:0000256" key="7">
    <source>
        <dbReference type="ARBA" id="ARBA00023136"/>
    </source>
</evidence>
<keyword evidence="6 9" id="KW-1133">Transmembrane helix</keyword>
<feature type="region of interest" description="Disordered" evidence="8">
    <location>
        <begin position="1"/>
        <end position="39"/>
    </location>
</feature>
<dbReference type="Gene3D" id="1.10.357.20">
    <property type="entry name" value="SLC41 divalent cation transporters, integral membrane domain"/>
    <property type="match status" value="1"/>
</dbReference>
<feature type="transmembrane region" description="Helical" evidence="9">
    <location>
        <begin position="177"/>
        <end position="199"/>
    </location>
</feature>
<feature type="domain" description="SLC41A/MgtE integral membrane" evidence="10">
    <location>
        <begin position="138"/>
        <end position="258"/>
    </location>
</feature>
<evidence type="ECO:0000256" key="5">
    <source>
        <dbReference type="ARBA" id="ARBA00022842"/>
    </source>
</evidence>
<keyword evidence="12" id="KW-1185">Reference proteome</keyword>
<comment type="similarity">
    <text evidence="2">Belongs to the SLC41A transporter family.</text>
</comment>
<dbReference type="InterPro" id="IPR006667">
    <property type="entry name" value="SLC41_membr_dom"/>
</dbReference>
<dbReference type="PANTHER" id="PTHR41394:SF5">
    <property type="entry name" value="SLC41A_MGTE INTEGRAL MEMBRANE DOMAIN-CONTAINING PROTEIN"/>
    <property type="match status" value="1"/>
</dbReference>
<keyword evidence="5" id="KW-0460">Magnesium</keyword>